<name>A0A8H3IF76_9LECA</name>
<evidence type="ECO:0000313" key="3">
    <source>
        <dbReference type="Proteomes" id="UP000664521"/>
    </source>
</evidence>
<comment type="caution">
    <text evidence="2">The sequence shown here is derived from an EMBL/GenBank/DDBJ whole genome shotgun (WGS) entry which is preliminary data.</text>
</comment>
<feature type="region of interest" description="Disordered" evidence="1">
    <location>
        <begin position="1"/>
        <end position="95"/>
    </location>
</feature>
<dbReference type="EMBL" id="CAJPDS010000022">
    <property type="protein sequence ID" value="CAF9918580.1"/>
    <property type="molecule type" value="Genomic_DNA"/>
</dbReference>
<reference evidence="2" key="1">
    <citation type="submission" date="2021-03" db="EMBL/GenBank/DDBJ databases">
        <authorList>
            <person name="Tagirdzhanova G."/>
        </authorList>
    </citation>
    <scope>NUCLEOTIDE SEQUENCE</scope>
</reference>
<protein>
    <submittedName>
        <fullName evidence="2">Uncharacterized protein</fullName>
    </submittedName>
</protein>
<accession>A0A8H3IF76</accession>
<dbReference type="AlphaFoldDB" id="A0A8H3IF76"/>
<feature type="compositionally biased region" description="Basic and acidic residues" evidence="1">
    <location>
        <begin position="38"/>
        <end position="54"/>
    </location>
</feature>
<organism evidence="2 3">
    <name type="scientific">Heterodermia speciosa</name>
    <dbReference type="NCBI Taxonomy" id="116794"/>
    <lineage>
        <taxon>Eukaryota</taxon>
        <taxon>Fungi</taxon>
        <taxon>Dikarya</taxon>
        <taxon>Ascomycota</taxon>
        <taxon>Pezizomycotina</taxon>
        <taxon>Lecanoromycetes</taxon>
        <taxon>OSLEUM clade</taxon>
        <taxon>Lecanoromycetidae</taxon>
        <taxon>Caliciales</taxon>
        <taxon>Physciaceae</taxon>
        <taxon>Heterodermia</taxon>
    </lineage>
</organism>
<dbReference type="Proteomes" id="UP000664521">
    <property type="component" value="Unassembled WGS sequence"/>
</dbReference>
<feature type="compositionally biased region" description="Basic residues" evidence="1">
    <location>
        <begin position="71"/>
        <end position="83"/>
    </location>
</feature>
<proteinExistence type="predicted"/>
<evidence type="ECO:0000256" key="1">
    <source>
        <dbReference type="SAM" id="MobiDB-lite"/>
    </source>
</evidence>
<evidence type="ECO:0000313" key="2">
    <source>
        <dbReference type="EMBL" id="CAF9918580.1"/>
    </source>
</evidence>
<keyword evidence="3" id="KW-1185">Reference proteome</keyword>
<sequence length="221" mass="25423">MPHGGHDDEYDSGGPSKTRPRKSRGDDDKYGSSRHRRGSDADSRDRGKGLEVARRSKPKKYSDSEDEEPKKKSKGKSKKKSKKRDASSDEDDDENEVIVTKTAKFKDVDIRDLAGEYLDALTRVFEVRLEKIERWCHDGLIRLDNQTGALDADKLIKQKASEDEKKDWERFEKRYKRMMKEKKEMEGNSRGYGGPSSPRVVYEGRCYQCAMLGTYCGHMGW</sequence>
<dbReference type="OrthoDB" id="10627146at2759"/>
<gene>
    <name evidence="2" type="ORF">HETSPECPRED_003801</name>
</gene>